<organism evidence="7 8">
    <name type="scientific">Zostera marina</name>
    <name type="common">Eelgrass</name>
    <dbReference type="NCBI Taxonomy" id="29655"/>
    <lineage>
        <taxon>Eukaryota</taxon>
        <taxon>Viridiplantae</taxon>
        <taxon>Streptophyta</taxon>
        <taxon>Embryophyta</taxon>
        <taxon>Tracheophyta</taxon>
        <taxon>Spermatophyta</taxon>
        <taxon>Magnoliopsida</taxon>
        <taxon>Liliopsida</taxon>
        <taxon>Zosteraceae</taxon>
        <taxon>Zostera</taxon>
    </lineage>
</organism>
<reference evidence="8" key="1">
    <citation type="journal article" date="2016" name="Nature">
        <title>The genome of the seagrass Zostera marina reveals angiosperm adaptation to the sea.</title>
        <authorList>
            <person name="Olsen J.L."/>
            <person name="Rouze P."/>
            <person name="Verhelst B."/>
            <person name="Lin Y.-C."/>
            <person name="Bayer T."/>
            <person name="Collen J."/>
            <person name="Dattolo E."/>
            <person name="De Paoli E."/>
            <person name="Dittami S."/>
            <person name="Maumus F."/>
            <person name="Michel G."/>
            <person name="Kersting A."/>
            <person name="Lauritano C."/>
            <person name="Lohaus R."/>
            <person name="Toepel M."/>
            <person name="Tonon T."/>
            <person name="Vanneste K."/>
            <person name="Amirebrahimi M."/>
            <person name="Brakel J."/>
            <person name="Bostroem C."/>
            <person name="Chovatia M."/>
            <person name="Grimwood J."/>
            <person name="Jenkins J.W."/>
            <person name="Jueterbock A."/>
            <person name="Mraz A."/>
            <person name="Stam W.T."/>
            <person name="Tice H."/>
            <person name="Bornberg-Bauer E."/>
            <person name="Green P.J."/>
            <person name="Pearson G.A."/>
            <person name="Procaccini G."/>
            <person name="Duarte C.M."/>
            <person name="Schmutz J."/>
            <person name="Reusch T.B.H."/>
            <person name="Van de Peer Y."/>
        </authorList>
    </citation>
    <scope>NUCLEOTIDE SEQUENCE [LARGE SCALE GENOMIC DNA]</scope>
    <source>
        <strain evidence="8">cv. Finnish</strain>
    </source>
</reference>
<comment type="subcellular location">
    <subcellularLocation>
        <location evidence="1">Secreted</location>
        <location evidence="1">Extracellular space</location>
    </subcellularLocation>
</comment>
<keyword evidence="2" id="KW-0964">Secreted</keyword>
<dbReference type="Gene3D" id="1.20.140.40">
    <property type="entry name" value="Invertase/pectin methylesterase inhibitor family protein"/>
    <property type="match status" value="1"/>
</dbReference>
<dbReference type="OrthoDB" id="1430376at2759"/>
<evidence type="ECO:0000313" key="8">
    <source>
        <dbReference type="Proteomes" id="UP000036987"/>
    </source>
</evidence>
<sequence>MPSPLLNSKPMETTINPLFFILALLLFHTYYHAASSAVACTIYPISNFVHSSCRATRYPNLCEQTLSGYSGTFHTNPRLIAETALSISLAHAQSALSYVNHLSTLSSNGVVQDCVENMGSSVDNLRSSTKKMDRIGRAGSQGFHYQLNNVLTWCSAALTDITTCLDSFEEYDGKKMHFMIMMKKKVAKVEMITSNALGLVNRLSTIKNY</sequence>
<evidence type="ECO:0000256" key="4">
    <source>
        <dbReference type="ARBA" id="ARBA00023157"/>
    </source>
</evidence>
<keyword evidence="4" id="KW-1015">Disulfide bond</keyword>
<dbReference type="InterPro" id="IPR035513">
    <property type="entry name" value="Invertase/methylesterase_inhib"/>
</dbReference>
<dbReference type="GO" id="GO:0009505">
    <property type="term" value="C:plant-type cell wall"/>
    <property type="evidence" value="ECO:0000318"/>
    <property type="project" value="GO_Central"/>
</dbReference>
<dbReference type="SMART" id="SM00856">
    <property type="entry name" value="PMEI"/>
    <property type="match status" value="1"/>
</dbReference>
<dbReference type="InterPro" id="IPR051955">
    <property type="entry name" value="PME_Inhibitor"/>
</dbReference>
<dbReference type="Proteomes" id="UP000036987">
    <property type="component" value="Unassembled WGS sequence"/>
</dbReference>
<dbReference type="GO" id="GO:0009827">
    <property type="term" value="P:plant-type cell wall modification"/>
    <property type="evidence" value="ECO:0000318"/>
    <property type="project" value="GO_Central"/>
</dbReference>
<evidence type="ECO:0000259" key="6">
    <source>
        <dbReference type="SMART" id="SM00856"/>
    </source>
</evidence>
<gene>
    <name evidence="7" type="ORF">ZOSMA_372G00040</name>
</gene>
<dbReference type="PANTHER" id="PTHR31080">
    <property type="entry name" value="PECTINESTERASE INHIBITOR-LIKE"/>
    <property type="match status" value="1"/>
</dbReference>
<keyword evidence="8" id="KW-1185">Reference proteome</keyword>
<dbReference type="InterPro" id="IPR006501">
    <property type="entry name" value="Pectinesterase_inhib_dom"/>
</dbReference>
<evidence type="ECO:0000256" key="3">
    <source>
        <dbReference type="ARBA" id="ARBA00022729"/>
    </source>
</evidence>
<feature type="domain" description="Pectinesterase inhibitor" evidence="6">
    <location>
        <begin position="44"/>
        <end position="199"/>
    </location>
</feature>
<proteinExistence type="inferred from homology"/>
<dbReference type="SUPFAM" id="SSF101148">
    <property type="entry name" value="Plant invertase/pectin methylesterase inhibitor"/>
    <property type="match status" value="1"/>
</dbReference>
<dbReference type="GO" id="GO:0005576">
    <property type="term" value="C:extracellular region"/>
    <property type="evidence" value="ECO:0007669"/>
    <property type="project" value="UniProtKB-SubCell"/>
</dbReference>
<dbReference type="EMBL" id="LFYR01001158">
    <property type="protein sequence ID" value="KMZ64383.1"/>
    <property type="molecule type" value="Genomic_DNA"/>
</dbReference>
<dbReference type="GO" id="GO:0004857">
    <property type="term" value="F:enzyme inhibitor activity"/>
    <property type="evidence" value="ECO:0000318"/>
    <property type="project" value="GO_Central"/>
</dbReference>
<dbReference type="FunFam" id="1.20.140.40:FF:000006">
    <property type="entry name" value="Pectinesterase inhibitor 3"/>
    <property type="match status" value="1"/>
</dbReference>
<protein>
    <submittedName>
        <fullName evidence="7">Pectinesterase</fullName>
    </submittedName>
</protein>
<dbReference type="NCBIfam" id="TIGR01614">
    <property type="entry name" value="PME_inhib"/>
    <property type="match status" value="1"/>
</dbReference>
<keyword evidence="3" id="KW-0732">Signal</keyword>
<dbReference type="AlphaFoldDB" id="A0A0K9P5U3"/>
<dbReference type="Pfam" id="PF04043">
    <property type="entry name" value="PMEI"/>
    <property type="match status" value="1"/>
</dbReference>
<dbReference type="CDD" id="cd15798">
    <property type="entry name" value="PMEI-like_3"/>
    <property type="match status" value="1"/>
</dbReference>
<evidence type="ECO:0000256" key="5">
    <source>
        <dbReference type="ARBA" id="ARBA00038471"/>
    </source>
</evidence>
<name>A0A0K9P5U3_ZOSMR</name>
<evidence type="ECO:0000313" key="7">
    <source>
        <dbReference type="EMBL" id="KMZ64383.1"/>
    </source>
</evidence>
<dbReference type="PANTHER" id="PTHR31080:SF207">
    <property type="entry name" value="PECTINESTERASE INHIBITOR 9"/>
    <property type="match status" value="1"/>
</dbReference>
<accession>A0A0K9P5U3</accession>
<comment type="caution">
    <text evidence="7">The sequence shown here is derived from an EMBL/GenBank/DDBJ whole genome shotgun (WGS) entry which is preliminary data.</text>
</comment>
<comment type="similarity">
    <text evidence="5">Belongs to the PMEI family.</text>
</comment>
<dbReference type="OMA" id="QYPSVCV"/>
<evidence type="ECO:0000256" key="2">
    <source>
        <dbReference type="ARBA" id="ARBA00022525"/>
    </source>
</evidence>
<evidence type="ECO:0000256" key="1">
    <source>
        <dbReference type="ARBA" id="ARBA00004239"/>
    </source>
</evidence>